<reference evidence="5 6" key="1">
    <citation type="submission" date="2023-11" db="EMBL/GenBank/DDBJ databases">
        <title>Paucibacter sp. nov., isolated from fresh soil in Korea.</title>
        <authorList>
            <person name="Le N.T.T."/>
        </authorList>
    </citation>
    <scope>NUCLEOTIDE SEQUENCE [LARGE SCALE GENOMIC DNA]</scope>
    <source>
        <strain evidence="5 6">R3-3</strain>
    </source>
</reference>
<dbReference type="RefSeq" id="WP_320422950.1">
    <property type="nucleotide sequence ID" value="NZ_JAXCLA010000003.1"/>
</dbReference>
<evidence type="ECO:0000256" key="1">
    <source>
        <dbReference type="ARBA" id="ARBA00001096"/>
    </source>
</evidence>
<evidence type="ECO:0000313" key="6">
    <source>
        <dbReference type="Proteomes" id="UP001285263"/>
    </source>
</evidence>
<organism evidence="5 6">
    <name type="scientific">Roseateles agri</name>
    <dbReference type="NCBI Taxonomy" id="3098619"/>
    <lineage>
        <taxon>Bacteria</taxon>
        <taxon>Pseudomonadati</taxon>
        <taxon>Pseudomonadota</taxon>
        <taxon>Betaproteobacteria</taxon>
        <taxon>Burkholderiales</taxon>
        <taxon>Sphaerotilaceae</taxon>
        <taxon>Roseateles</taxon>
    </lineage>
</organism>
<comment type="catalytic activity">
    <reaction evidence="1">
        <text>alpha-D-glucose 6-phosphate = beta-D-glucose 6-phosphate</text>
        <dbReference type="Rhea" id="RHEA:16249"/>
        <dbReference type="ChEBI" id="CHEBI:58225"/>
        <dbReference type="ChEBI" id="CHEBI:58247"/>
        <dbReference type="EC" id="5.1.3.15"/>
    </reaction>
</comment>
<dbReference type="InterPro" id="IPR014718">
    <property type="entry name" value="GH-type_carb-bd"/>
</dbReference>
<evidence type="ECO:0000256" key="4">
    <source>
        <dbReference type="PIRNR" id="PIRNR016020"/>
    </source>
</evidence>
<sequence length="288" mass="31315">MSKNLPITRSHGLEAIELVSPDGARATIALHGAQVLSWIPAGGAEQLYLSPKSEFSNGHAIRGGVPVCFPQFAERGPLKKHGFARTKPWTLVSAEQGEHDALAVLRLADDPASRMVWPHAFEAELSVLVHGRSLQIELAVENRGEAGAEAFEFTTALHSYFAINDIDEASVDGLSGLNYLDSVDQTEKAQRVSLLLPSGELDRIYLNAKQDLTLKEQGISTQRELQISQQGFEDVVVWNPGAERAASLADLPDGDWRKYLCVEAATVGRPVRLEPGESWVGMQSLVLA</sequence>
<dbReference type="PANTHER" id="PTHR11122:SF13">
    <property type="entry name" value="GLUCOSE-6-PHOSPHATE 1-EPIMERASE"/>
    <property type="match status" value="1"/>
</dbReference>
<keyword evidence="3 4" id="KW-0413">Isomerase</keyword>
<dbReference type="CDD" id="cd09020">
    <property type="entry name" value="D-hex-6-P-epi_like"/>
    <property type="match status" value="1"/>
</dbReference>
<accession>A0ABU5DFI0</accession>
<dbReference type="SUPFAM" id="SSF74650">
    <property type="entry name" value="Galactose mutarotase-like"/>
    <property type="match status" value="1"/>
</dbReference>
<comment type="caution">
    <text evidence="5">The sequence shown here is derived from an EMBL/GenBank/DDBJ whole genome shotgun (WGS) entry which is preliminary data.</text>
</comment>
<dbReference type="InterPro" id="IPR008183">
    <property type="entry name" value="Aldose_1/G6P_1-epimerase"/>
</dbReference>
<name>A0ABU5DFI0_9BURK</name>
<dbReference type="EMBL" id="JAXCLA010000003">
    <property type="protein sequence ID" value="MDY0745048.1"/>
    <property type="molecule type" value="Genomic_DNA"/>
</dbReference>
<dbReference type="PANTHER" id="PTHR11122">
    <property type="entry name" value="APOSPORY-ASSOCIATED PROTEIN C-RELATED"/>
    <property type="match status" value="1"/>
</dbReference>
<evidence type="ECO:0000256" key="2">
    <source>
        <dbReference type="ARBA" id="ARBA00005866"/>
    </source>
</evidence>
<evidence type="ECO:0000256" key="3">
    <source>
        <dbReference type="ARBA" id="ARBA00023235"/>
    </source>
</evidence>
<evidence type="ECO:0000313" key="5">
    <source>
        <dbReference type="EMBL" id="MDY0745048.1"/>
    </source>
</evidence>
<dbReference type="Proteomes" id="UP001285263">
    <property type="component" value="Unassembled WGS sequence"/>
</dbReference>
<comment type="similarity">
    <text evidence="2 4">Belongs to the glucose-6-phosphate 1-epimerase family.</text>
</comment>
<dbReference type="Gene3D" id="2.70.98.10">
    <property type="match status" value="1"/>
</dbReference>
<keyword evidence="6" id="KW-1185">Reference proteome</keyword>
<dbReference type="Pfam" id="PF01263">
    <property type="entry name" value="Aldose_epim"/>
    <property type="match status" value="1"/>
</dbReference>
<dbReference type="InterPro" id="IPR025532">
    <property type="entry name" value="G6P_1-epimerase"/>
</dbReference>
<proteinExistence type="inferred from homology"/>
<dbReference type="EC" id="5.1.3.15" evidence="4"/>
<dbReference type="PIRSF" id="PIRSF016020">
    <property type="entry name" value="PHexose_mutarotase"/>
    <property type="match status" value="1"/>
</dbReference>
<dbReference type="InterPro" id="IPR011013">
    <property type="entry name" value="Gal_mutarotase_sf_dom"/>
</dbReference>
<gene>
    <name evidence="5" type="ORF">SNE35_11040</name>
</gene>
<protein>
    <recommendedName>
        <fullName evidence="4">Putative glucose-6-phosphate 1-epimerase</fullName>
        <ecNumber evidence="4">5.1.3.15</ecNumber>
    </recommendedName>
</protein>